<dbReference type="RefSeq" id="WP_069831053.1">
    <property type="nucleotide sequence ID" value="NZ_MDJD01000049.1"/>
</dbReference>
<gene>
    <name evidence="1" type="ORF">A8C32_19235</name>
</gene>
<keyword evidence="2" id="KW-1185">Reference proteome</keyword>
<name>A0A1E5T458_9FLAO</name>
<accession>A0A1E5T458</accession>
<dbReference type="STRING" id="1849968.A8C32_19235"/>
<dbReference type="AlphaFoldDB" id="A0A1E5T458"/>
<proteinExistence type="predicted"/>
<reference evidence="1 2" key="1">
    <citation type="submission" date="2016-05" db="EMBL/GenBank/DDBJ databases">
        <title>Draft Genome Sequence of Algibacter sp. Strain SK-16 Isolated from the Surface Water of Aburatsubo Inlet.</title>
        <authorList>
            <person name="Wong S.-K."/>
            <person name="Yoshizawa S."/>
            <person name="Nakajima Y."/>
            <person name="Ogura Y."/>
            <person name="Tetsuya H."/>
            <person name="Hamasaki K."/>
        </authorList>
    </citation>
    <scope>NUCLEOTIDE SEQUENCE [LARGE SCALE GENOMIC DNA]</scope>
    <source>
        <strain evidence="1 2">SK-16</strain>
    </source>
</reference>
<comment type="caution">
    <text evidence="1">The sequence shown here is derived from an EMBL/GenBank/DDBJ whole genome shotgun (WGS) entry which is preliminary data.</text>
</comment>
<evidence type="ECO:0008006" key="3">
    <source>
        <dbReference type="Google" id="ProtNLM"/>
    </source>
</evidence>
<dbReference type="InterPro" id="IPR018490">
    <property type="entry name" value="cNMP-bd_dom_sf"/>
</dbReference>
<organism evidence="1 2">
    <name type="scientific">Flavivirga aquatica</name>
    <dbReference type="NCBI Taxonomy" id="1849968"/>
    <lineage>
        <taxon>Bacteria</taxon>
        <taxon>Pseudomonadati</taxon>
        <taxon>Bacteroidota</taxon>
        <taxon>Flavobacteriia</taxon>
        <taxon>Flavobacteriales</taxon>
        <taxon>Flavobacteriaceae</taxon>
        <taxon>Flavivirga</taxon>
    </lineage>
</organism>
<dbReference type="OrthoDB" id="680421at2"/>
<dbReference type="Proteomes" id="UP000095713">
    <property type="component" value="Unassembled WGS sequence"/>
</dbReference>
<sequence>MNSLIDLFNSILPISDNERLLMEERMKIETYNKGQKHNTNGEICKKLSYIKKGIFKVEGYNSNEEEFIKYFAIENNFAVDLDSFINKEPSKENITAITACEVVTITSTAFEFFEKNISNFSQIINTLKAKALLEKYTVKSEMFVDDAYTRYNKFMQRYPTIIQRVSQKHIASHLGISQYTLSRIRAK</sequence>
<protein>
    <recommendedName>
        <fullName evidence="3">Cyclic nucleotide-binding protein</fullName>
    </recommendedName>
</protein>
<evidence type="ECO:0000313" key="1">
    <source>
        <dbReference type="EMBL" id="OEK06164.1"/>
    </source>
</evidence>
<evidence type="ECO:0000313" key="2">
    <source>
        <dbReference type="Proteomes" id="UP000095713"/>
    </source>
</evidence>
<dbReference type="EMBL" id="MDJD01000049">
    <property type="protein sequence ID" value="OEK06164.1"/>
    <property type="molecule type" value="Genomic_DNA"/>
</dbReference>
<dbReference type="InterPro" id="IPR014710">
    <property type="entry name" value="RmlC-like_jellyroll"/>
</dbReference>
<dbReference type="Gene3D" id="2.60.120.10">
    <property type="entry name" value="Jelly Rolls"/>
    <property type="match status" value="1"/>
</dbReference>
<dbReference type="SUPFAM" id="SSF51206">
    <property type="entry name" value="cAMP-binding domain-like"/>
    <property type="match status" value="1"/>
</dbReference>